<dbReference type="FunFam" id="3.90.1420.10:FF:000002">
    <property type="entry name" value="N-lysine methyltransferase SETD6"/>
    <property type="match status" value="1"/>
</dbReference>
<dbReference type="SUPFAM" id="SSF82199">
    <property type="entry name" value="SET domain"/>
    <property type="match status" value="1"/>
</dbReference>
<gene>
    <name evidence="12" type="primary">SETD6</name>
</gene>
<evidence type="ECO:0000259" key="10">
    <source>
        <dbReference type="PROSITE" id="PS50280"/>
    </source>
</evidence>
<evidence type="ECO:0000256" key="8">
    <source>
        <dbReference type="ARBA" id="ARBA00073248"/>
    </source>
</evidence>
<evidence type="ECO:0000256" key="5">
    <source>
        <dbReference type="ARBA" id="ARBA00022691"/>
    </source>
</evidence>
<dbReference type="PANTHER" id="PTHR13271">
    <property type="entry name" value="UNCHARACTERIZED PUTATIVE METHYLTRANSFERASE"/>
    <property type="match status" value="1"/>
</dbReference>
<feature type="domain" description="SET" evidence="10">
    <location>
        <begin position="23"/>
        <end position="378"/>
    </location>
</feature>
<keyword evidence="6" id="KW-0539">Nucleus</keyword>
<evidence type="ECO:0000256" key="4">
    <source>
        <dbReference type="ARBA" id="ARBA00022679"/>
    </source>
</evidence>
<evidence type="ECO:0000256" key="7">
    <source>
        <dbReference type="ARBA" id="ARBA00030096"/>
    </source>
</evidence>
<dbReference type="GO" id="GO:0032259">
    <property type="term" value="P:methylation"/>
    <property type="evidence" value="ECO:0007669"/>
    <property type="project" value="UniProtKB-KW"/>
</dbReference>
<dbReference type="GO" id="GO:0005634">
    <property type="term" value="C:nucleus"/>
    <property type="evidence" value="ECO:0007669"/>
    <property type="project" value="UniProtKB-SubCell"/>
</dbReference>
<dbReference type="SUPFAM" id="SSF81822">
    <property type="entry name" value="RuBisCo LSMT C-terminal, substrate-binding domain"/>
    <property type="match status" value="1"/>
</dbReference>
<sequence length="565" mass="61117">MGFCTSTGLLPPGVSTVTDQDWEGLCLAQTRLKAARGHIFLHPAARFLNPSGETRPQECFQQGLYDQVQTPTLLPRGSRNEHHVVPGREHRPRPCESCPGHRKRLRWAAESRGCAPLDHGDPGEAPAGGRACGQRGPGPGGQLPELVPAGRTGAESKGGGEPAGHGGRLRHGGPGERAARGAAVRGATGRTPVAAHLLNQRPAGARARRAAEPVGMGAAAAGAAARAAGPGLALEPLLCAVARAGPLGAPHVLARGGAPAIAAGHWRTRGCGEGFGQHPQRVLFHRAALHGSPPRSFQPHGSLSGTLPPARGSCDGLQEPLEEEDDEKEPNSPLMVPAADVLNHLANHNANLEYSPNCLRMVATQPIPKGHEIFNTYGQMANWQLIHMYGFTEPYPDNTDDTADIQMVTVREAALQGTKVEAERLLLYERWDFLCKLEMVGEEGAFVIGREEVLTEEELAMTLKVLCMPAEEFREFKDQDGWGDDKREEDSLTITNIPKLKASWRQLLRDSVLLTLQTYATDLKTEQDLLSSKEVYATLSWREQQALQVRYGQKMILHQLLELTN</sequence>
<reference evidence="12" key="1">
    <citation type="submission" date="2025-08" db="UniProtKB">
        <authorList>
            <consortium name="RefSeq"/>
        </authorList>
    </citation>
    <scope>IDENTIFICATION</scope>
    <source>
        <tissue evidence="12">Blood</tissue>
    </source>
</reference>
<keyword evidence="5" id="KW-0949">S-adenosyl-L-methionine</keyword>
<keyword evidence="4" id="KW-0808">Transferase</keyword>
<name>A0A2Y9LQE6_DELLE</name>
<evidence type="ECO:0000256" key="1">
    <source>
        <dbReference type="ARBA" id="ARBA00004123"/>
    </source>
</evidence>
<dbReference type="InterPro" id="IPR001214">
    <property type="entry name" value="SET_dom"/>
</dbReference>
<keyword evidence="3 12" id="KW-0489">Methyltransferase</keyword>
<dbReference type="Gene3D" id="3.90.1410.10">
    <property type="entry name" value="set domain protein methyltransferase, domain 1"/>
    <property type="match status" value="1"/>
</dbReference>
<dbReference type="InterPro" id="IPR046341">
    <property type="entry name" value="SET_dom_sf"/>
</dbReference>
<dbReference type="STRING" id="9749.A0A2Y9LQE6"/>
<comment type="subcellular location">
    <subcellularLocation>
        <location evidence="1">Nucleus</location>
    </subcellularLocation>
</comment>
<dbReference type="PANTHER" id="PTHR13271:SF34">
    <property type="entry name" value="N-LYSINE METHYLTRANSFERASE SETD6"/>
    <property type="match status" value="1"/>
</dbReference>
<feature type="region of interest" description="Disordered" evidence="9">
    <location>
        <begin position="117"/>
        <end position="206"/>
    </location>
</feature>
<dbReference type="FunFam" id="3.90.1410.10:FF:000018">
    <property type="entry name" value="N-lysine methyltransferase SETD6 isoform X2"/>
    <property type="match status" value="1"/>
</dbReference>
<organism evidence="11 12">
    <name type="scientific">Delphinapterus leucas</name>
    <name type="common">Beluga whale</name>
    <dbReference type="NCBI Taxonomy" id="9749"/>
    <lineage>
        <taxon>Eukaryota</taxon>
        <taxon>Metazoa</taxon>
        <taxon>Chordata</taxon>
        <taxon>Craniata</taxon>
        <taxon>Vertebrata</taxon>
        <taxon>Euteleostomi</taxon>
        <taxon>Mammalia</taxon>
        <taxon>Eutheria</taxon>
        <taxon>Laurasiatheria</taxon>
        <taxon>Artiodactyla</taxon>
        <taxon>Whippomorpha</taxon>
        <taxon>Cetacea</taxon>
        <taxon>Odontoceti</taxon>
        <taxon>Monodontidae</taxon>
        <taxon>Delphinapterus</taxon>
    </lineage>
</organism>
<evidence type="ECO:0000313" key="11">
    <source>
        <dbReference type="Proteomes" id="UP000248483"/>
    </source>
</evidence>
<evidence type="ECO:0000256" key="2">
    <source>
        <dbReference type="ARBA" id="ARBA00016973"/>
    </source>
</evidence>
<dbReference type="InParanoid" id="A0A2Y9LQE6"/>
<accession>A0A2Y9LQE6</accession>
<evidence type="ECO:0000313" key="12">
    <source>
        <dbReference type="RefSeq" id="XP_022411605.1"/>
    </source>
</evidence>
<dbReference type="Pfam" id="PF09273">
    <property type="entry name" value="Rubis-subs-bind"/>
    <property type="match status" value="1"/>
</dbReference>
<dbReference type="InterPro" id="IPR050600">
    <property type="entry name" value="SETD3_SETD6_MTase"/>
</dbReference>
<keyword evidence="11" id="KW-1185">Reference proteome</keyword>
<dbReference type="RefSeq" id="XP_022411605.1">
    <property type="nucleotide sequence ID" value="XM_022555897.2"/>
</dbReference>
<evidence type="ECO:0000256" key="9">
    <source>
        <dbReference type="SAM" id="MobiDB-lite"/>
    </source>
</evidence>
<dbReference type="FunCoup" id="A0A2Y9LQE6">
    <property type="interactions" value="1"/>
</dbReference>
<protein>
    <recommendedName>
        <fullName evidence="2">N-lysine methyltransferase SETD6</fullName>
    </recommendedName>
    <alternativeName>
        <fullName evidence="8">N-lysine methyltransferase setd6</fullName>
    </alternativeName>
    <alternativeName>
        <fullName evidence="7">SET domain-containing protein 6</fullName>
    </alternativeName>
</protein>
<feature type="compositionally biased region" description="Gly residues" evidence="9">
    <location>
        <begin position="156"/>
        <end position="166"/>
    </location>
</feature>
<feature type="region of interest" description="Disordered" evidence="9">
    <location>
        <begin position="291"/>
        <end position="333"/>
    </location>
</feature>
<dbReference type="GeneID" id="111165327"/>
<feature type="region of interest" description="Disordered" evidence="9">
    <location>
        <begin position="70"/>
        <end position="100"/>
    </location>
</feature>
<dbReference type="Pfam" id="PF00856">
    <property type="entry name" value="SET"/>
    <property type="match status" value="1"/>
</dbReference>
<feature type="compositionally biased region" description="Low complexity" evidence="9">
    <location>
        <begin position="180"/>
        <end position="190"/>
    </location>
</feature>
<proteinExistence type="predicted"/>
<dbReference type="InterPro" id="IPR036464">
    <property type="entry name" value="Rubisco_LSMT_subst-bd_sf"/>
</dbReference>
<dbReference type="PROSITE" id="PS50280">
    <property type="entry name" value="SET"/>
    <property type="match status" value="1"/>
</dbReference>
<dbReference type="Proteomes" id="UP000248483">
    <property type="component" value="Unplaced"/>
</dbReference>
<dbReference type="GO" id="GO:0016279">
    <property type="term" value="F:protein-lysine N-methyltransferase activity"/>
    <property type="evidence" value="ECO:0007669"/>
    <property type="project" value="TreeGrafter"/>
</dbReference>
<evidence type="ECO:0000256" key="6">
    <source>
        <dbReference type="ARBA" id="ARBA00023242"/>
    </source>
</evidence>
<dbReference type="AlphaFoldDB" id="A0A2Y9LQE6"/>
<feature type="compositionally biased region" description="Low complexity" evidence="9">
    <location>
        <begin position="125"/>
        <end position="134"/>
    </location>
</feature>
<evidence type="ECO:0000256" key="3">
    <source>
        <dbReference type="ARBA" id="ARBA00022603"/>
    </source>
</evidence>
<feature type="compositionally biased region" description="Basic and acidic residues" evidence="9">
    <location>
        <begin position="78"/>
        <end position="94"/>
    </location>
</feature>
<dbReference type="CTD" id="79918"/>
<dbReference type="InterPro" id="IPR015353">
    <property type="entry name" value="Rubisco_LSMT_subst-bd"/>
</dbReference>
<dbReference type="Gene3D" id="3.90.1420.10">
    <property type="entry name" value="Rubisco LSMT, substrate-binding domain"/>
    <property type="match status" value="1"/>
</dbReference>